<organism evidence="9 10">
    <name type="scientific">Talaromyces islandicus</name>
    <name type="common">Penicillium islandicum</name>
    <dbReference type="NCBI Taxonomy" id="28573"/>
    <lineage>
        <taxon>Eukaryota</taxon>
        <taxon>Fungi</taxon>
        <taxon>Dikarya</taxon>
        <taxon>Ascomycota</taxon>
        <taxon>Pezizomycotina</taxon>
        <taxon>Eurotiomycetes</taxon>
        <taxon>Eurotiomycetidae</taxon>
        <taxon>Eurotiales</taxon>
        <taxon>Trichocomaceae</taxon>
        <taxon>Talaromyces</taxon>
        <taxon>Talaromyces sect. Islandici</taxon>
    </lineage>
</organism>
<feature type="domain" description="Major facilitator superfamily (MFS) profile" evidence="8">
    <location>
        <begin position="110"/>
        <end position="569"/>
    </location>
</feature>
<dbReference type="PANTHER" id="PTHR43791">
    <property type="entry name" value="PERMEASE-RELATED"/>
    <property type="match status" value="1"/>
</dbReference>
<evidence type="ECO:0000256" key="4">
    <source>
        <dbReference type="ARBA" id="ARBA00022989"/>
    </source>
</evidence>
<dbReference type="GO" id="GO:0016020">
    <property type="term" value="C:membrane"/>
    <property type="evidence" value="ECO:0007669"/>
    <property type="project" value="UniProtKB-SubCell"/>
</dbReference>
<evidence type="ECO:0000256" key="6">
    <source>
        <dbReference type="SAM" id="MobiDB-lite"/>
    </source>
</evidence>
<dbReference type="STRING" id="28573.A0A0U1LK83"/>
<dbReference type="AlphaFoldDB" id="A0A0U1LK83"/>
<name>A0A0U1LK83_TALIS</name>
<keyword evidence="2" id="KW-0813">Transport</keyword>
<dbReference type="FunFam" id="1.20.1250.20:FF:000106">
    <property type="entry name" value="MFS transporter, putative"/>
    <property type="match status" value="1"/>
</dbReference>
<accession>A0A0U1LK83</accession>
<evidence type="ECO:0000256" key="3">
    <source>
        <dbReference type="ARBA" id="ARBA00022692"/>
    </source>
</evidence>
<evidence type="ECO:0000256" key="7">
    <source>
        <dbReference type="SAM" id="Phobius"/>
    </source>
</evidence>
<evidence type="ECO:0000259" key="8">
    <source>
        <dbReference type="PROSITE" id="PS50850"/>
    </source>
</evidence>
<feature type="transmembrane region" description="Helical" evidence="7">
    <location>
        <begin position="415"/>
        <end position="435"/>
    </location>
</feature>
<dbReference type="InterPro" id="IPR020846">
    <property type="entry name" value="MFS_dom"/>
</dbReference>
<evidence type="ECO:0000313" key="9">
    <source>
        <dbReference type="EMBL" id="CRG82750.1"/>
    </source>
</evidence>
<feature type="transmembrane region" description="Helical" evidence="7">
    <location>
        <begin position="106"/>
        <end position="123"/>
    </location>
</feature>
<reference evidence="9 10" key="1">
    <citation type="submission" date="2015-04" db="EMBL/GenBank/DDBJ databases">
        <authorList>
            <person name="Syromyatnikov M.Y."/>
            <person name="Popov V.N."/>
        </authorList>
    </citation>
    <scope>NUCLEOTIDE SEQUENCE [LARGE SCALE GENOMIC DNA]</scope>
    <source>
        <strain evidence="9">WF-38-12</strain>
    </source>
</reference>
<proteinExistence type="predicted"/>
<protein>
    <recommendedName>
        <fullName evidence="8">Major facilitator superfamily (MFS) profile domain-containing protein</fullName>
    </recommendedName>
</protein>
<feature type="transmembrane region" description="Helical" evidence="7">
    <location>
        <begin position="383"/>
        <end position="403"/>
    </location>
</feature>
<dbReference type="EMBL" id="CVMT01000001">
    <property type="protein sequence ID" value="CRG82750.1"/>
    <property type="molecule type" value="Genomic_DNA"/>
</dbReference>
<feature type="region of interest" description="Disordered" evidence="6">
    <location>
        <begin position="1"/>
        <end position="23"/>
    </location>
</feature>
<gene>
    <name evidence="9" type="ORF">PISL3812_00096</name>
</gene>
<evidence type="ECO:0000256" key="2">
    <source>
        <dbReference type="ARBA" id="ARBA00022448"/>
    </source>
</evidence>
<feature type="transmembrane region" description="Helical" evidence="7">
    <location>
        <begin position="237"/>
        <end position="258"/>
    </location>
</feature>
<feature type="transmembrane region" description="Helical" evidence="7">
    <location>
        <begin position="441"/>
        <end position="463"/>
    </location>
</feature>
<comment type="subcellular location">
    <subcellularLocation>
        <location evidence="1">Membrane</location>
        <topology evidence="1">Multi-pass membrane protein</topology>
    </subcellularLocation>
</comment>
<feature type="transmembrane region" description="Helical" evidence="7">
    <location>
        <begin position="270"/>
        <end position="292"/>
    </location>
</feature>
<dbReference type="GO" id="GO:0022857">
    <property type="term" value="F:transmembrane transporter activity"/>
    <property type="evidence" value="ECO:0007669"/>
    <property type="project" value="InterPro"/>
</dbReference>
<keyword evidence="3 7" id="KW-0812">Transmembrane</keyword>
<feature type="transmembrane region" description="Helical" evidence="7">
    <location>
        <begin position="202"/>
        <end position="225"/>
    </location>
</feature>
<dbReference type="Pfam" id="PF07690">
    <property type="entry name" value="MFS_1"/>
    <property type="match status" value="1"/>
</dbReference>
<dbReference type="InterPro" id="IPR036259">
    <property type="entry name" value="MFS_trans_sf"/>
</dbReference>
<keyword evidence="10" id="KW-1185">Reference proteome</keyword>
<dbReference type="PROSITE" id="PS50850">
    <property type="entry name" value="MFS"/>
    <property type="match status" value="1"/>
</dbReference>
<dbReference type="PANTHER" id="PTHR43791:SF65">
    <property type="entry name" value="MAJOR FACILITATOR SUPERFAMILY (MFS) PROFILE DOMAIN-CONTAINING PROTEIN-RELATED"/>
    <property type="match status" value="1"/>
</dbReference>
<dbReference type="OMA" id="ALFWFTD"/>
<evidence type="ECO:0000256" key="5">
    <source>
        <dbReference type="ARBA" id="ARBA00023136"/>
    </source>
</evidence>
<dbReference type="OrthoDB" id="1935484at2759"/>
<dbReference type="InterPro" id="IPR011701">
    <property type="entry name" value="MFS"/>
</dbReference>
<keyword evidence="5 7" id="KW-0472">Membrane</keyword>
<dbReference type="Proteomes" id="UP000054383">
    <property type="component" value="Unassembled WGS sequence"/>
</dbReference>
<feature type="transmembrane region" description="Helical" evidence="7">
    <location>
        <begin position="475"/>
        <end position="496"/>
    </location>
</feature>
<evidence type="ECO:0000313" key="10">
    <source>
        <dbReference type="Proteomes" id="UP000054383"/>
    </source>
</evidence>
<dbReference type="Gene3D" id="1.20.1250.20">
    <property type="entry name" value="MFS general substrate transporter like domains"/>
    <property type="match status" value="1"/>
</dbReference>
<feature type="transmembrane region" description="Helical" evidence="7">
    <location>
        <begin position="177"/>
        <end position="195"/>
    </location>
</feature>
<evidence type="ECO:0000256" key="1">
    <source>
        <dbReference type="ARBA" id="ARBA00004141"/>
    </source>
</evidence>
<sequence length="569" mass="65066">MASPNVKEASVSQSDLPAVDDINPKDPAIVTLVEPEETPEYQSILSSLFARRRNYDPDAIATVRSVFDDPLLRKYYMPQPKYENLHRFDIDERWTYREEARVRRKTDWFILLWILVMFFGLNLDRGNLGNAAAGNLLKDLNLSTNDYNNAQNMYRIGFLIAEIPSQMVGKRLGPDRWIPVQIIFWSLASGGQFFMHNRAGFFACRFFIGLFMGGFIPDSILYLSYFYTKSEMPFRLALFWFTDSISGVIASFIAYGVLHMGGVAGREGWRWLFLIEALISIVIGFLSFLFLVPGPTQTKTWWNPKGYFTEREEKIIVNRVLRDDPSKGDMHNRQALSLKMLWQSLKDYDLWPIYIIGILFEIPTAPPKSYLTLSLTHIGFTSFQTTLLTIPVTVFAAINLLIITELTERFHQISIFGLLAQVWSLPLLIILYTSSGKLSNWGLYAVSFILLGWPSPQAAQVGWCSRLSNSVRTRAVSAAVFNITIQLSGIASSNIYRSDDSPLYRRGNSQLIAINVAAIVAYVLSKVYYVARNRWKKQQWDKMNSQEKATYLETTNDVGNKRLDFLFDS</sequence>
<keyword evidence="4 7" id="KW-1133">Transmembrane helix</keyword>
<feature type="transmembrane region" description="Helical" evidence="7">
    <location>
        <begin position="511"/>
        <end position="531"/>
    </location>
</feature>
<dbReference type="SUPFAM" id="SSF103473">
    <property type="entry name" value="MFS general substrate transporter"/>
    <property type="match status" value="1"/>
</dbReference>